<proteinExistence type="predicted"/>
<dbReference type="AlphaFoldDB" id="A0A8B9S2S3"/>
<dbReference type="InterPro" id="IPR007110">
    <property type="entry name" value="Ig-like_dom"/>
</dbReference>
<reference evidence="2" key="1">
    <citation type="submission" date="2025-08" db="UniProtKB">
        <authorList>
            <consortium name="Ensembl"/>
        </authorList>
    </citation>
    <scope>IDENTIFICATION</scope>
</reference>
<keyword evidence="3" id="KW-1185">Reference proteome</keyword>
<dbReference type="PROSITE" id="PS50835">
    <property type="entry name" value="IG_LIKE"/>
    <property type="match status" value="1"/>
</dbReference>
<feature type="domain" description="Ig-like" evidence="1">
    <location>
        <begin position="7"/>
        <end position="111"/>
    </location>
</feature>
<evidence type="ECO:0000313" key="2">
    <source>
        <dbReference type="Ensembl" id="ENSAOWP00000000017.1"/>
    </source>
</evidence>
<dbReference type="InterPro" id="IPR036179">
    <property type="entry name" value="Ig-like_dom_sf"/>
</dbReference>
<dbReference type="Proteomes" id="UP000694424">
    <property type="component" value="Unplaced"/>
</dbReference>
<dbReference type="Gene3D" id="2.60.40.10">
    <property type="entry name" value="Immunoglobulins"/>
    <property type="match status" value="1"/>
</dbReference>
<reference evidence="2" key="2">
    <citation type="submission" date="2025-09" db="UniProtKB">
        <authorList>
            <consortium name="Ensembl"/>
        </authorList>
    </citation>
    <scope>IDENTIFICATION</scope>
</reference>
<name>A0A8B9S2S3_APTOW</name>
<accession>A0A8B9S2S3</accession>
<protein>
    <recommendedName>
        <fullName evidence="1">Ig-like domain-containing protein</fullName>
    </recommendedName>
</protein>
<evidence type="ECO:0000259" key="1">
    <source>
        <dbReference type="PROSITE" id="PS50835"/>
    </source>
</evidence>
<dbReference type="InterPro" id="IPR013783">
    <property type="entry name" value="Ig-like_fold"/>
</dbReference>
<sequence>TLISMFPGWDSLELSCSAGPAKVILEPNQVVVLDCNVAPVEQVINVTWKKNGFPLVEQEHLHVLPNGSLFISSQAVTKDGKYPERAGAEGNYSCVSHSSLGAVTSQTAAVRFSSKWIFFFPLLVFIQTVCLPESLD</sequence>
<organism evidence="2 3">
    <name type="scientific">Apteryx owenii</name>
    <name type="common">Little spotted kiwi</name>
    <dbReference type="NCBI Taxonomy" id="8824"/>
    <lineage>
        <taxon>Eukaryota</taxon>
        <taxon>Metazoa</taxon>
        <taxon>Chordata</taxon>
        <taxon>Craniata</taxon>
        <taxon>Vertebrata</taxon>
        <taxon>Euteleostomi</taxon>
        <taxon>Archelosauria</taxon>
        <taxon>Archosauria</taxon>
        <taxon>Dinosauria</taxon>
        <taxon>Saurischia</taxon>
        <taxon>Theropoda</taxon>
        <taxon>Coelurosauria</taxon>
        <taxon>Aves</taxon>
        <taxon>Palaeognathae</taxon>
        <taxon>Apterygiformes</taxon>
        <taxon>Apterygidae</taxon>
        <taxon>Apteryx</taxon>
    </lineage>
</organism>
<dbReference type="SUPFAM" id="SSF48726">
    <property type="entry name" value="Immunoglobulin"/>
    <property type="match status" value="1"/>
</dbReference>
<dbReference type="Ensembl" id="ENSAOWT00000000021.1">
    <property type="protein sequence ID" value="ENSAOWP00000000017.1"/>
    <property type="gene ID" value="ENSAOWG00000000018.1"/>
</dbReference>
<evidence type="ECO:0000313" key="3">
    <source>
        <dbReference type="Proteomes" id="UP000694424"/>
    </source>
</evidence>